<keyword evidence="1" id="KW-0238">DNA-binding</keyword>
<evidence type="ECO:0000259" key="2">
    <source>
        <dbReference type="PROSITE" id="PS50943"/>
    </source>
</evidence>
<dbReference type="Pfam" id="PF01381">
    <property type="entry name" value="HTH_3"/>
    <property type="match status" value="1"/>
</dbReference>
<dbReference type="EMBL" id="VSSQ01034171">
    <property type="protein sequence ID" value="MPM86025.1"/>
    <property type="molecule type" value="Genomic_DNA"/>
</dbReference>
<dbReference type="Gene3D" id="1.10.260.40">
    <property type="entry name" value="lambda repressor-like DNA-binding domains"/>
    <property type="match status" value="1"/>
</dbReference>
<organism evidence="3">
    <name type="scientific">bioreactor metagenome</name>
    <dbReference type="NCBI Taxonomy" id="1076179"/>
    <lineage>
        <taxon>unclassified sequences</taxon>
        <taxon>metagenomes</taxon>
        <taxon>ecological metagenomes</taxon>
    </lineage>
</organism>
<sequence>MTEENKNYFLPFPTRLRRLMDDTGASQQALADYVGVTRQAVAQWKDGKTIPDIYNFKRTAEFFKVPYEYLLGDTDSKVHENMALADSLGLSDDAIETLQGIKEFSQHNDEAEYISTPEIASRIICSGYFEEFLKLVQASSVDLRKYQEYMQRQVVDGLDVMGLERDEANEYSDFGKAVIPMNEMFVFHLYRARKLMMKIVGDIPQEKYNESIGIR</sequence>
<gene>
    <name evidence="3" type="ORF">SDC9_133108</name>
</gene>
<evidence type="ECO:0000313" key="3">
    <source>
        <dbReference type="EMBL" id="MPM86025.1"/>
    </source>
</evidence>
<dbReference type="SMART" id="SM00530">
    <property type="entry name" value="HTH_XRE"/>
    <property type="match status" value="1"/>
</dbReference>
<proteinExistence type="predicted"/>
<dbReference type="PANTHER" id="PTHR46558:SF11">
    <property type="entry name" value="HTH-TYPE TRANSCRIPTIONAL REGULATOR XRE"/>
    <property type="match status" value="1"/>
</dbReference>
<dbReference type="GO" id="GO:0003677">
    <property type="term" value="F:DNA binding"/>
    <property type="evidence" value="ECO:0007669"/>
    <property type="project" value="UniProtKB-KW"/>
</dbReference>
<comment type="caution">
    <text evidence="3">The sequence shown here is derived from an EMBL/GenBank/DDBJ whole genome shotgun (WGS) entry which is preliminary data.</text>
</comment>
<dbReference type="CDD" id="cd00093">
    <property type="entry name" value="HTH_XRE"/>
    <property type="match status" value="1"/>
</dbReference>
<feature type="domain" description="HTH cro/C1-type" evidence="2">
    <location>
        <begin position="16"/>
        <end position="70"/>
    </location>
</feature>
<dbReference type="AlphaFoldDB" id="A0A645D9Y2"/>
<dbReference type="PANTHER" id="PTHR46558">
    <property type="entry name" value="TRACRIPTIONAL REGULATORY PROTEIN-RELATED-RELATED"/>
    <property type="match status" value="1"/>
</dbReference>
<reference evidence="3" key="1">
    <citation type="submission" date="2019-08" db="EMBL/GenBank/DDBJ databases">
        <authorList>
            <person name="Kucharzyk K."/>
            <person name="Murdoch R.W."/>
            <person name="Higgins S."/>
            <person name="Loffler F."/>
        </authorList>
    </citation>
    <scope>NUCLEOTIDE SEQUENCE</scope>
</reference>
<dbReference type="InterPro" id="IPR010982">
    <property type="entry name" value="Lambda_DNA-bd_dom_sf"/>
</dbReference>
<name>A0A645D9Y2_9ZZZZ</name>
<evidence type="ECO:0000256" key="1">
    <source>
        <dbReference type="ARBA" id="ARBA00023125"/>
    </source>
</evidence>
<protein>
    <recommendedName>
        <fullName evidence="2">HTH cro/C1-type domain-containing protein</fullName>
    </recommendedName>
</protein>
<accession>A0A645D9Y2</accession>
<dbReference type="InterPro" id="IPR001387">
    <property type="entry name" value="Cro/C1-type_HTH"/>
</dbReference>
<dbReference type="SUPFAM" id="SSF47413">
    <property type="entry name" value="lambda repressor-like DNA-binding domains"/>
    <property type="match status" value="1"/>
</dbReference>
<dbReference type="PROSITE" id="PS50943">
    <property type="entry name" value="HTH_CROC1"/>
    <property type="match status" value="1"/>
</dbReference>